<feature type="domain" description="Tyr recombinase" evidence="3">
    <location>
        <begin position="112"/>
        <end position="293"/>
    </location>
</feature>
<dbReference type="GO" id="GO:0015074">
    <property type="term" value="P:DNA integration"/>
    <property type="evidence" value="ECO:0007669"/>
    <property type="project" value="UniProtKB-KW"/>
</dbReference>
<dbReference type="PROSITE" id="PS51898">
    <property type="entry name" value="TYR_RECOMBINASE"/>
    <property type="match status" value="1"/>
</dbReference>
<evidence type="ECO:0000256" key="2">
    <source>
        <dbReference type="ARBA" id="ARBA00023172"/>
    </source>
</evidence>
<accession>A0A1I3FUS4</accession>
<dbReference type="InterPro" id="IPR011010">
    <property type="entry name" value="DNA_brk_join_enz"/>
</dbReference>
<dbReference type="Gene3D" id="1.10.443.10">
    <property type="entry name" value="Intergrase catalytic core"/>
    <property type="match status" value="1"/>
</dbReference>
<reference evidence="4 5" key="1">
    <citation type="submission" date="2016-10" db="EMBL/GenBank/DDBJ databases">
        <authorList>
            <person name="de Groot N.N."/>
        </authorList>
    </citation>
    <scope>NUCLEOTIDE SEQUENCE [LARGE SCALE GENOMIC DNA]</scope>
    <source>
        <strain evidence="4 5">CGMCC 1.11030</strain>
    </source>
</reference>
<dbReference type="SUPFAM" id="SSF56349">
    <property type="entry name" value="DNA breaking-rejoining enzymes"/>
    <property type="match status" value="1"/>
</dbReference>
<dbReference type="Pfam" id="PF00589">
    <property type="entry name" value="Phage_integrase"/>
    <property type="match status" value="1"/>
</dbReference>
<dbReference type="PANTHER" id="PTHR30349">
    <property type="entry name" value="PHAGE INTEGRASE-RELATED"/>
    <property type="match status" value="1"/>
</dbReference>
<sequence length="300" mass="33371">MGEVIATYLDGRGPEVADPERLAYAAQALLPFWAEKTVDTVKRATCLAYVRWRTTTGRTIKDAKGRERAFAPASEATARRELGTLQAALRWCVGDGKLVAAPTVTLPAKPPARDRWLTRDEAAALLRAASPHLRRFILIALYTGRRHDAILGLRWVEPIDRSAGHVDLRRGVIHFRGAAERQTKKRRGSVAMPRQLAAHMRRWQAMDHAGASHVVMWDGEPIKSVKRAWGEARARAGLGRDVTPHTLKHTAVTWAFQGGITREDAADYFDTTAATLEAVYRAHSPDHQGRAVSIMERRGR</sequence>
<name>A0A1I3FUS4_9RHOB</name>
<dbReference type="GO" id="GO:0006310">
    <property type="term" value="P:DNA recombination"/>
    <property type="evidence" value="ECO:0007669"/>
    <property type="project" value="UniProtKB-KW"/>
</dbReference>
<dbReference type="InterPro" id="IPR002104">
    <property type="entry name" value="Integrase_catalytic"/>
</dbReference>
<dbReference type="STRING" id="1114924.SAMN05216258_104533"/>
<keyword evidence="1" id="KW-0229">DNA integration</keyword>
<dbReference type="AlphaFoldDB" id="A0A1I3FUS4"/>
<dbReference type="EMBL" id="FOQH01000004">
    <property type="protein sequence ID" value="SFI15008.1"/>
    <property type="molecule type" value="Genomic_DNA"/>
</dbReference>
<keyword evidence="2" id="KW-0233">DNA recombination</keyword>
<evidence type="ECO:0000259" key="3">
    <source>
        <dbReference type="PROSITE" id="PS51898"/>
    </source>
</evidence>
<evidence type="ECO:0000313" key="4">
    <source>
        <dbReference type="EMBL" id="SFI15008.1"/>
    </source>
</evidence>
<dbReference type="PANTHER" id="PTHR30349:SF88">
    <property type="entry name" value="BLL1584 PROTEIN"/>
    <property type="match status" value="1"/>
</dbReference>
<evidence type="ECO:0000256" key="1">
    <source>
        <dbReference type="ARBA" id="ARBA00022908"/>
    </source>
</evidence>
<dbReference type="InterPro" id="IPR050090">
    <property type="entry name" value="Tyrosine_recombinase_XerCD"/>
</dbReference>
<dbReference type="GO" id="GO:0003677">
    <property type="term" value="F:DNA binding"/>
    <property type="evidence" value="ECO:0007669"/>
    <property type="project" value="InterPro"/>
</dbReference>
<keyword evidence="5" id="KW-1185">Reference proteome</keyword>
<protein>
    <submittedName>
        <fullName evidence="4">Phage integrase family protein</fullName>
    </submittedName>
</protein>
<dbReference type="RefSeq" id="WP_177236211.1">
    <property type="nucleotide sequence ID" value="NZ_FOQH01000004.1"/>
</dbReference>
<organism evidence="4 5">
    <name type="scientific">Albimonas pacifica</name>
    <dbReference type="NCBI Taxonomy" id="1114924"/>
    <lineage>
        <taxon>Bacteria</taxon>
        <taxon>Pseudomonadati</taxon>
        <taxon>Pseudomonadota</taxon>
        <taxon>Alphaproteobacteria</taxon>
        <taxon>Rhodobacterales</taxon>
        <taxon>Paracoccaceae</taxon>
        <taxon>Albimonas</taxon>
    </lineage>
</organism>
<dbReference type="InterPro" id="IPR013762">
    <property type="entry name" value="Integrase-like_cat_sf"/>
</dbReference>
<proteinExistence type="predicted"/>
<dbReference type="CDD" id="cd00796">
    <property type="entry name" value="INT_Rci_Hp1_C"/>
    <property type="match status" value="1"/>
</dbReference>
<dbReference type="Proteomes" id="UP000199377">
    <property type="component" value="Unassembled WGS sequence"/>
</dbReference>
<evidence type="ECO:0000313" key="5">
    <source>
        <dbReference type="Proteomes" id="UP000199377"/>
    </source>
</evidence>
<gene>
    <name evidence="4" type="ORF">SAMN05216258_104533</name>
</gene>